<comment type="similarity">
    <text evidence="2 12">Belongs to the cytochrome ubiquinol oxidase subunit 1 family.</text>
</comment>
<feature type="transmembrane region" description="Helical" evidence="12">
    <location>
        <begin position="12"/>
        <end position="34"/>
    </location>
</feature>
<keyword evidence="10 12" id="KW-0408">Iron</keyword>
<dbReference type="InterPro" id="IPR002585">
    <property type="entry name" value="Cyt-d_ubiquinol_oxidase_su_1"/>
</dbReference>
<evidence type="ECO:0000256" key="11">
    <source>
        <dbReference type="ARBA" id="ARBA00023136"/>
    </source>
</evidence>
<evidence type="ECO:0000256" key="6">
    <source>
        <dbReference type="ARBA" id="ARBA00022692"/>
    </source>
</evidence>
<feature type="transmembrane region" description="Helical" evidence="12">
    <location>
        <begin position="183"/>
        <end position="207"/>
    </location>
</feature>
<keyword evidence="7 12" id="KW-0479">Metal-binding</keyword>
<keyword evidence="15" id="KW-1185">Reference proteome</keyword>
<proteinExistence type="inferred from homology"/>
<evidence type="ECO:0000313" key="15">
    <source>
        <dbReference type="Proteomes" id="UP001151088"/>
    </source>
</evidence>
<feature type="transmembrane region" description="Helical" evidence="12">
    <location>
        <begin position="96"/>
        <end position="119"/>
    </location>
</feature>
<evidence type="ECO:0000256" key="3">
    <source>
        <dbReference type="ARBA" id="ARBA00022448"/>
    </source>
</evidence>
<dbReference type="EMBL" id="JANTHZ010000001">
    <property type="protein sequence ID" value="MCS0494263.1"/>
    <property type="molecule type" value="Genomic_DNA"/>
</dbReference>
<dbReference type="GO" id="GO:0070069">
    <property type="term" value="C:cytochrome complex"/>
    <property type="evidence" value="ECO:0007669"/>
    <property type="project" value="UniProtKB-UniRule"/>
</dbReference>
<dbReference type="AlphaFoldDB" id="A0A9X2PGR7"/>
<keyword evidence="4 12" id="KW-1003">Cell membrane</keyword>
<reference evidence="14" key="1">
    <citation type="submission" date="2022-08" db="EMBL/GenBank/DDBJ databases">
        <authorList>
            <person name="Li F."/>
        </authorList>
    </citation>
    <scope>NUCLEOTIDE SEQUENCE</scope>
    <source>
        <strain evidence="14">MQZ15Z-1</strain>
    </source>
</reference>
<dbReference type="GO" id="GO:0046872">
    <property type="term" value="F:metal ion binding"/>
    <property type="evidence" value="ECO:0007669"/>
    <property type="project" value="UniProtKB-UniRule"/>
</dbReference>
<dbReference type="GO" id="GO:0005886">
    <property type="term" value="C:plasma membrane"/>
    <property type="evidence" value="ECO:0007669"/>
    <property type="project" value="UniProtKB-SubCell"/>
</dbReference>
<feature type="transmembrane region" description="Helical" evidence="12">
    <location>
        <begin position="325"/>
        <end position="349"/>
    </location>
</feature>
<keyword evidence="3 12" id="KW-0813">Transport</keyword>
<dbReference type="GO" id="GO:0019646">
    <property type="term" value="P:aerobic electron transport chain"/>
    <property type="evidence" value="ECO:0007669"/>
    <property type="project" value="InterPro"/>
</dbReference>
<organism evidence="14 15">
    <name type="scientific">Ancylobacter mangrovi</name>
    <dbReference type="NCBI Taxonomy" id="2972472"/>
    <lineage>
        <taxon>Bacteria</taxon>
        <taxon>Pseudomonadati</taxon>
        <taxon>Pseudomonadota</taxon>
        <taxon>Alphaproteobacteria</taxon>
        <taxon>Hyphomicrobiales</taxon>
        <taxon>Xanthobacteraceae</taxon>
        <taxon>Ancylobacter</taxon>
    </lineage>
</organism>
<feature type="region of interest" description="Disordered" evidence="13">
    <location>
        <begin position="445"/>
        <end position="471"/>
    </location>
</feature>
<evidence type="ECO:0000256" key="2">
    <source>
        <dbReference type="ARBA" id="ARBA00009819"/>
    </source>
</evidence>
<dbReference type="Proteomes" id="UP001151088">
    <property type="component" value="Unassembled WGS sequence"/>
</dbReference>
<evidence type="ECO:0000313" key="14">
    <source>
        <dbReference type="EMBL" id="MCS0494263.1"/>
    </source>
</evidence>
<name>A0A9X2PGR7_9HYPH</name>
<dbReference type="PANTHER" id="PTHR30365:SF14">
    <property type="entry name" value="CYTOCHROME BD MENAQUINOL OXIDASE SUBUNIT I-RELATED"/>
    <property type="match status" value="1"/>
</dbReference>
<evidence type="ECO:0000256" key="8">
    <source>
        <dbReference type="ARBA" id="ARBA00022982"/>
    </source>
</evidence>
<gene>
    <name evidence="14" type="ORF">NVS89_04080</name>
</gene>
<feature type="compositionally biased region" description="Polar residues" evidence="13">
    <location>
        <begin position="453"/>
        <end position="471"/>
    </location>
</feature>
<evidence type="ECO:0000256" key="13">
    <source>
        <dbReference type="SAM" id="MobiDB-lite"/>
    </source>
</evidence>
<dbReference type="GO" id="GO:0009055">
    <property type="term" value="F:electron transfer activity"/>
    <property type="evidence" value="ECO:0007669"/>
    <property type="project" value="UniProtKB-UniRule"/>
</dbReference>
<evidence type="ECO:0000256" key="4">
    <source>
        <dbReference type="ARBA" id="ARBA00022475"/>
    </source>
</evidence>
<feature type="transmembrane region" description="Helical" evidence="12">
    <location>
        <begin position="55"/>
        <end position="76"/>
    </location>
</feature>
<keyword evidence="9 12" id="KW-1133">Transmembrane helix</keyword>
<evidence type="ECO:0000256" key="9">
    <source>
        <dbReference type="ARBA" id="ARBA00022989"/>
    </source>
</evidence>
<evidence type="ECO:0000256" key="1">
    <source>
        <dbReference type="ARBA" id="ARBA00004651"/>
    </source>
</evidence>
<dbReference type="PIRSF" id="PIRSF006446">
    <property type="entry name" value="Cyt_quinol_oxidase_1"/>
    <property type="match status" value="1"/>
</dbReference>
<feature type="transmembrane region" description="Helical" evidence="12">
    <location>
        <begin position="219"/>
        <end position="236"/>
    </location>
</feature>
<evidence type="ECO:0000256" key="5">
    <source>
        <dbReference type="ARBA" id="ARBA00022617"/>
    </source>
</evidence>
<keyword evidence="5 12" id="KW-0349">Heme</keyword>
<evidence type="ECO:0000256" key="12">
    <source>
        <dbReference type="PIRNR" id="PIRNR006446"/>
    </source>
</evidence>
<keyword evidence="11 12" id="KW-0472">Membrane</keyword>
<sequence length="471" mass="52309">MEFDPVILARIQFAFTVSFHIIFPSFTIGLAAYIATLEVLWMTTGHERYHRIARFFTKIFAVSFGMGVVSGIVLSYQFGTNWSHFSHVVGNVIGPLIGYEVLTAFFLEATFLGIMLFGWNRVPRGLHVFASLMVALGTSLSAFWILSANSWMQTPAGHTMIDGVAHPTDWLNTIFNPSFPYRFAHMVTACYLTTAFVVLAVGARYVYQGRYAEDARTMMRMAIGLIAILAPIQAFIGDSHGLNTLQYQPAKIAAIEAHWGTEDDVDNSVPLVLFAWPNEETESNDYQIAVPHLGSLILTHSWDGKIPGLKEFAREDRPPVAIPFFAFRVMVGMGLLMIAVGWLGAFLLWRRRLFETDWYLAPLQYVWPIGFITILSGWFVTEVGRQPWVAYGILRTADAISPVDGWAVATTLVLFVLVYGVVFSGGIYYINRLIVRGPEGAAVEPPSGVPNRPLTSANEATRQAISTTTGE</sequence>
<feature type="transmembrane region" description="Helical" evidence="12">
    <location>
        <begin position="126"/>
        <end position="146"/>
    </location>
</feature>
<feature type="transmembrane region" description="Helical" evidence="12">
    <location>
        <begin position="358"/>
        <end position="380"/>
    </location>
</feature>
<dbReference type="GO" id="GO:0020037">
    <property type="term" value="F:heme binding"/>
    <property type="evidence" value="ECO:0007669"/>
    <property type="project" value="TreeGrafter"/>
</dbReference>
<keyword evidence="8 12" id="KW-0249">Electron transport</keyword>
<feature type="transmembrane region" description="Helical" evidence="12">
    <location>
        <begin position="406"/>
        <end position="430"/>
    </location>
</feature>
<protein>
    <submittedName>
        <fullName evidence="14">Cytochrome ubiquinol oxidase subunit I</fullName>
    </submittedName>
</protein>
<dbReference type="PANTHER" id="PTHR30365">
    <property type="entry name" value="CYTOCHROME D UBIQUINOL OXIDASE"/>
    <property type="match status" value="1"/>
</dbReference>
<dbReference type="Pfam" id="PF01654">
    <property type="entry name" value="Cyt_bd_oxida_I"/>
    <property type="match status" value="1"/>
</dbReference>
<evidence type="ECO:0000256" key="10">
    <source>
        <dbReference type="ARBA" id="ARBA00023004"/>
    </source>
</evidence>
<comment type="subcellular location">
    <subcellularLocation>
        <location evidence="12">Cell inner membrane</location>
    </subcellularLocation>
    <subcellularLocation>
        <location evidence="1">Cell membrane</location>
        <topology evidence="1">Multi-pass membrane protein</topology>
    </subcellularLocation>
</comment>
<dbReference type="GO" id="GO:0016682">
    <property type="term" value="F:oxidoreductase activity, acting on diphenols and related substances as donors, oxygen as acceptor"/>
    <property type="evidence" value="ECO:0007669"/>
    <property type="project" value="TreeGrafter"/>
</dbReference>
<evidence type="ECO:0000256" key="7">
    <source>
        <dbReference type="ARBA" id="ARBA00022723"/>
    </source>
</evidence>
<accession>A0A9X2PGR7</accession>
<keyword evidence="6 12" id="KW-0812">Transmembrane</keyword>
<comment type="caution">
    <text evidence="14">The sequence shown here is derived from an EMBL/GenBank/DDBJ whole genome shotgun (WGS) entry which is preliminary data.</text>
</comment>
<dbReference type="RefSeq" id="WP_258731207.1">
    <property type="nucleotide sequence ID" value="NZ_JANTHZ010000001.1"/>
</dbReference>